<organism evidence="4">
    <name type="scientific">marine sediment metagenome</name>
    <dbReference type="NCBI Taxonomy" id="412755"/>
    <lineage>
        <taxon>unclassified sequences</taxon>
        <taxon>metagenomes</taxon>
        <taxon>ecological metagenomes</taxon>
    </lineage>
</organism>
<dbReference type="InterPro" id="IPR013762">
    <property type="entry name" value="Integrase-like_cat_sf"/>
</dbReference>
<evidence type="ECO:0000256" key="2">
    <source>
        <dbReference type="ARBA" id="ARBA00023172"/>
    </source>
</evidence>
<dbReference type="PANTHER" id="PTHR30349:SF81">
    <property type="entry name" value="TYROSINE RECOMBINASE XERC"/>
    <property type="match status" value="1"/>
</dbReference>
<dbReference type="GO" id="GO:0015074">
    <property type="term" value="P:DNA integration"/>
    <property type="evidence" value="ECO:0007669"/>
    <property type="project" value="InterPro"/>
</dbReference>
<feature type="non-terminal residue" evidence="4">
    <location>
        <position position="1"/>
    </location>
</feature>
<dbReference type="PANTHER" id="PTHR30349">
    <property type="entry name" value="PHAGE INTEGRASE-RELATED"/>
    <property type="match status" value="1"/>
</dbReference>
<dbReference type="InterPro" id="IPR002104">
    <property type="entry name" value="Integrase_catalytic"/>
</dbReference>
<dbReference type="Pfam" id="PF00589">
    <property type="entry name" value="Phage_integrase"/>
    <property type="match status" value="1"/>
</dbReference>
<keyword evidence="1" id="KW-0238">DNA-binding</keyword>
<dbReference type="AlphaFoldDB" id="X1T7R5"/>
<accession>X1T7R5</accession>
<evidence type="ECO:0000256" key="1">
    <source>
        <dbReference type="ARBA" id="ARBA00023125"/>
    </source>
</evidence>
<dbReference type="InterPro" id="IPR010998">
    <property type="entry name" value="Integrase_recombinase_N"/>
</dbReference>
<evidence type="ECO:0000313" key="4">
    <source>
        <dbReference type="EMBL" id="GAI87431.1"/>
    </source>
</evidence>
<gene>
    <name evidence="4" type="ORF">S12H4_15476</name>
</gene>
<dbReference type="GO" id="GO:0003677">
    <property type="term" value="F:DNA binding"/>
    <property type="evidence" value="ECO:0007669"/>
    <property type="project" value="UniProtKB-KW"/>
</dbReference>
<evidence type="ECO:0000259" key="3">
    <source>
        <dbReference type="PROSITE" id="PS51898"/>
    </source>
</evidence>
<reference evidence="4" key="1">
    <citation type="journal article" date="2014" name="Front. Microbiol.">
        <title>High frequency of phylogenetically diverse reductive dehalogenase-homologous genes in deep subseafloor sedimentary metagenomes.</title>
        <authorList>
            <person name="Kawai M."/>
            <person name="Futagami T."/>
            <person name="Toyoda A."/>
            <person name="Takaki Y."/>
            <person name="Nishi S."/>
            <person name="Hori S."/>
            <person name="Arai W."/>
            <person name="Tsubouchi T."/>
            <person name="Morono Y."/>
            <person name="Uchiyama I."/>
            <person name="Ito T."/>
            <person name="Fujiyama A."/>
            <person name="Inagaki F."/>
            <person name="Takami H."/>
        </authorList>
    </citation>
    <scope>NUCLEOTIDE SEQUENCE</scope>
    <source>
        <strain evidence="4">Expedition CK06-06</strain>
    </source>
</reference>
<comment type="caution">
    <text evidence="4">The sequence shown here is derived from an EMBL/GenBank/DDBJ whole genome shotgun (WGS) entry which is preliminary data.</text>
</comment>
<keyword evidence="2" id="KW-0233">DNA recombination</keyword>
<sequence>DSTIGKDYLLQEFGNRDYSKLSKHEKDLVRGVNVLCEFQETGSLLPVKEQTVFDGSIGQLMTKYLSYKISLRLKRHTIDEKEQHLYRFLCYLNEQRITSVNAINQLHVLYFIKGIDPRFSALPHMTMRTLRGFFSYLYNQHLLDIDLSGMIPKDNFHKQAKMPSIYSQKEIETMLAAIDRGNANGKRNYAIVMLAARFGLRASDIANLRFENLHWERCTIKFCQYKTGKSLELPMLPEVGNAIVDYMKYGRPKSNEAFIFLLSRSPYTPIHSGAITGIVHSSLVRAGISIDNRKHGSHSLRHSLAGILLEKGTILPIISEVLGHKNTESVKFYLRIDLKSLRQCTLEVPSVAVSFYGQKGGYFYE</sequence>
<name>X1T7R5_9ZZZZ</name>
<dbReference type="PROSITE" id="PS51898">
    <property type="entry name" value="TYR_RECOMBINASE"/>
    <property type="match status" value="1"/>
</dbReference>
<proteinExistence type="predicted"/>
<dbReference type="Gene3D" id="1.10.443.10">
    <property type="entry name" value="Intergrase catalytic core"/>
    <property type="match status" value="1"/>
</dbReference>
<dbReference type="CDD" id="cd01188">
    <property type="entry name" value="INT_RitA_C_like"/>
    <property type="match status" value="1"/>
</dbReference>
<dbReference type="EMBL" id="BARW01007436">
    <property type="protein sequence ID" value="GAI87431.1"/>
    <property type="molecule type" value="Genomic_DNA"/>
</dbReference>
<dbReference type="InterPro" id="IPR050090">
    <property type="entry name" value="Tyrosine_recombinase_XerCD"/>
</dbReference>
<dbReference type="Gene3D" id="1.10.150.130">
    <property type="match status" value="1"/>
</dbReference>
<dbReference type="SUPFAM" id="SSF56349">
    <property type="entry name" value="DNA breaking-rejoining enzymes"/>
    <property type="match status" value="1"/>
</dbReference>
<feature type="domain" description="Tyr recombinase" evidence="3">
    <location>
        <begin position="161"/>
        <end position="346"/>
    </location>
</feature>
<dbReference type="GO" id="GO:0006310">
    <property type="term" value="P:DNA recombination"/>
    <property type="evidence" value="ECO:0007669"/>
    <property type="project" value="UniProtKB-KW"/>
</dbReference>
<protein>
    <recommendedName>
        <fullName evidence="3">Tyr recombinase domain-containing protein</fullName>
    </recommendedName>
</protein>
<dbReference type="InterPro" id="IPR011010">
    <property type="entry name" value="DNA_brk_join_enz"/>
</dbReference>